<feature type="transmembrane region" description="Helical" evidence="5">
    <location>
        <begin position="24"/>
        <end position="40"/>
    </location>
</feature>
<keyword evidence="7" id="KW-0436">Ligase</keyword>
<evidence type="ECO:0000256" key="2">
    <source>
        <dbReference type="ARBA" id="ARBA00022692"/>
    </source>
</evidence>
<evidence type="ECO:0000313" key="8">
    <source>
        <dbReference type="Proteomes" id="UP000509750"/>
    </source>
</evidence>
<dbReference type="GO" id="GO:0016874">
    <property type="term" value="F:ligase activity"/>
    <property type="evidence" value="ECO:0007669"/>
    <property type="project" value="UniProtKB-KW"/>
</dbReference>
<feature type="transmembrane region" description="Helical" evidence="5">
    <location>
        <begin position="254"/>
        <end position="287"/>
    </location>
</feature>
<keyword evidence="4 5" id="KW-0472">Membrane</keyword>
<feature type="transmembrane region" description="Helical" evidence="5">
    <location>
        <begin position="418"/>
        <end position="439"/>
    </location>
</feature>
<evidence type="ECO:0000256" key="5">
    <source>
        <dbReference type="SAM" id="Phobius"/>
    </source>
</evidence>
<feature type="domain" description="O-antigen ligase-related" evidence="6">
    <location>
        <begin position="258"/>
        <end position="399"/>
    </location>
</feature>
<dbReference type="PANTHER" id="PTHR37422">
    <property type="entry name" value="TEICHURONIC ACID BIOSYNTHESIS PROTEIN TUAE"/>
    <property type="match status" value="1"/>
</dbReference>
<evidence type="ECO:0000256" key="4">
    <source>
        <dbReference type="ARBA" id="ARBA00023136"/>
    </source>
</evidence>
<keyword evidence="3 5" id="KW-1133">Transmembrane helix</keyword>
<feature type="transmembrane region" description="Helical" evidence="5">
    <location>
        <begin position="219"/>
        <end position="242"/>
    </location>
</feature>
<accession>A0A7D5GD77</accession>
<evidence type="ECO:0000256" key="3">
    <source>
        <dbReference type="ARBA" id="ARBA00022989"/>
    </source>
</evidence>
<dbReference type="Proteomes" id="UP000509750">
    <property type="component" value="Chromosome"/>
</dbReference>
<dbReference type="AlphaFoldDB" id="A0A7D5GD77"/>
<feature type="transmembrane region" description="Helical" evidence="5">
    <location>
        <begin position="445"/>
        <end position="463"/>
    </location>
</feature>
<feature type="transmembrane region" description="Helical" evidence="5">
    <location>
        <begin position="293"/>
        <end position="314"/>
    </location>
</feature>
<feature type="transmembrane region" description="Helical" evidence="5">
    <location>
        <begin position="145"/>
        <end position="168"/>
    </location>
</feature>
<proteinExistence type="predicted"/>
<evidence type="ECO:0000313" key="7">
    <source>
        <dbReference type="EMBL" id="QLG28685.1"/>
    </source>
</evidence>
<comment type="subcellular location">
    <subcellularLocation>
        <location evidence="1">Membrane</location>
        <topology evidence="1">Multi-pass membrane protein</topology>
    </subcellularLocation>
</comment>
<feature type="transmembrane region" description="Helical" evidence="5">
    <location>
        <begin position="88"/>
        <end position="106"/>
    </location>
</feature>
<reference evidence="7 8" key="1">
    <citation type="submission" date="2020-07" db="EMBL/GenBank/DDBJ databases">
        <title>Gai3-2, isolated from salt lake.</title>
        <authorList>
            <person name="Cui H."/>
            <person name="Shi X."/>
        </authorList>
    </citation>
    <scope>NUCLEOTIDE SEQUENCE [LARGE SCALE GENOMIC DNA]</scope>
    <source>
        <strain evidence="7 8">Gai3-2</strain>
    </source>
</reference>
<dbReference type="EMBL" id="CP058529">
    <property type="protein sequence ID" value="QLG28685.1"/>
    <property type="molecule type" value="Genomic_DNA"/>
</dbReference>
<feature type="transmembrane region" description="Helical" evidence="5">
    <location>
        <begin position="47"/>
        <end position="76"/>
    </location>
</feature>
<dbReference type="Pfam" id="PF04932">
    <property type="entry name" value="Wzy_C"/>
    <property type="match status" value="1"/>
</dbReference>
<dbReference type="GeneID" id="56030075"/>
<keyword evidence="8" id="KW-1185">Reference proteome</keyword>
<feature type="transmembrane region" description="Helical" evidence="5">
    <location>
        <begin position="180"/>
        <end position="199"/>
    </location>
</feature>
<gene>
    <name evidence="7" type="ORF">HUG10_14540</name>
</gene>
<feature type="transmembrane region" description="Helical" evidence="5">
    <location>
        <begin position="384"/>
        <end position="406"/>
    </location>
</feature>
<dbReference type="GO" id="GO:0016020">
    <property type="term" value="C:membrane"/>
    <property type="evidence" value="ECO:0007669"/>
    <property type="project" value="UniProtKB-SubCell"/>
</dbReference>
<dbReference type="InterPro" id="IPR051533">
    <property type="entry name" value="WaaL-like"/>
</dbReference>
<protein>
    <submittedName>
        <fullName evidence="7">O-antigen ligase family protein</fullName>
    </submittedName>
</protein>
<feature type="transmembrane region" description="Helical" evidence="5">
    <location>
        <begin position="118"/>
        <end position="139"/>
    </location>
</feature>
<dbReference type="KEGG" id="halg:HUG10_14540"/>
<organism evidence="7 8">
    <name type="scientific">Halorarum halophilum</name>
    <dbReference type="NCBI Taxonomy" id="2743090"/>
    <lineage>
        <taxon>Archaea</taxon>
        <taxon>Methanobacteriati</taxon>
        <taxon>Methanobacteriota</taxon>
        <taxon>Stenosarchaea group</taxon>
        <taxon>Halobacteria</taxon>
        <taxon>Halobacteriales</taxon>
        <taxon>Haloferacaceae</taxon>
        <taxon>Halorarum</taxon>
    </lineage>
</organism>
<evidence type="ECO:0000259" key="6">
    <source>
        <dbReference type="Pfam" id="PF04932"/>
    </source>
</evidence>
<dbReference type="InterPro" id="IPR007016">
    <property type="entry name" value="O-antigen_ligase-rel_domated"/>
</dbReference>
<evidence type="ECO:0000256" key="1">
    <source>
        <dbReference type="ARBA" id="ARBA00004141"/>
    </source>
</evidence>
<sequence length="471" mass="52801">MVVDTHQRDRFKMPPQIHTAQEKLASAALFAVLAILLVALHRAHISVVFAITLLSLLISFYRPVALIYFLAALTLFAPELPVGPGVSLNVFLLSGLCLAIIGRMALSGTWTLPDPKYITVVILFSIAGILSLLKALLYFDVPTVVMGALYLAQWSLYLTFPALMTVYLRKNTKQQINVMSFLLVVSAVMALYLFALFLLDIRPTETTIRIAGHRPLVAFWQQSQLAVGMFTSLTSIVSFSIAIKHPRERVTGSLFTLSALCGFLTLATLARSAILGLVIGIFIVVLLEYRWKTLFVVAITVPVGIIIAPEWLLIRFTRSTFFWREVPALGIKIPIGTLWKRVNGWVKLSTVFVHNPLFGIGFSLSQERMAQLFSNHISPDNQYVALLVETGIVGFMIFCMWVRLVYWRLFEAYRESTFEMSGLALGMIGAFTAFLVWGFFQEFYARWRVLGPLFTYFGLIYAAHDRSTGEG</sequence>
<keyword evidence="2 5" id="KW-0812">Transmembrane</keyword>
<name>A0A7D5GD77_9EURY</name>
<dbReference type="PANTHER" id="PTHR37422:SF13">
    <property type="entry name" value="LIPOPOLYSACCHARIDE BIOSYNTHESIS PROTEIN PA4999-RELATED"/>
    <property type="match status" value="1"/>
</dbReference>
<dbReference type="RefSeq" id="WP_179170259.1">
    <property type="nucleotide sequence ID" value="NZ_CP058529.1"/>
</dbReference>